<evidence type="ECO:0000256" key="4">
    <source>
        <dbReference type="ARBA" id="ARBA00023065"/>
    </source>
</evidence>
<keyword evidence="10" id="KW-1185">Reference proteome</keyword>
<keyword evidence="8" id="KW-1003">Cell membrane</keyword>
<evidence type="ECO:0000313" key="9">
    <source>
        <dbReference type="EMBL" id="PJI84785.1"/>
    </source>
</evidence>
<comment type="function">
    <text evidence="8">This protein is part of the stalk that links CF(0) to CF(1). It either transmits conformational changes from CF(0) to CF(1) or is implicated in proton conduction.</text>
</comment>
<dbReference type="GO" id="GO:0005886">
    <property type="term" value="C:plasma membrane"/>
    <property type="evidence" value="ECO:0007669"/>
    <property type="project" value="UniProtKB-SubCell"/>
</dbReference>
<dbReference type="PANTHER" id="PTHR11910">
    <property type="entry name" value="ATP SYNTHASE DELTA CHAIN"/>
    <property type="match status" value="1"/>
</dbReference>
<evidence type="ECO:0000256" key="8">
    <source>
        <dbReference type="HAMAP-Rule" id="MF_01416"/>
    </source>
</evidence>
<dbReference type="RefSeq" id="WP_245859311.1">
    <property type="nucleotide sequence ID" value="NZ_PGTZ01000014.1"/>
</dbReference>
<comment type="subcellular location">
    <subcellularLocation>
        <location evidence="8">Cell membrane</location>
        <topology evidence="8">Peripheral membrane protein</topology>
    </subcellularLocation>
    <subcellularLocation>
        <location evidence="1">Membrane</location>
    </subcellularLocation>
</comment>
<dbReference type="HAMAP" id="MF_01416">
    <property type="entry name" value="ATP_synth_delta_bact"/>
    <property type="match status" value="1"/>
</dbReference>
<protein>
    <recommendedName>
        <fullName evidence="8">ATP synthase subunit delta</fullName>
    </recommendedName>
    <alternativeName>
        <fullName evidence="8">ATP synthase F(1) sector subunit delta</fullName>
    </alternativeName>
    <alternativeName>
        <fullName evidence="8">F-type ATPase subunit delta</fullName>
        <shortName evidence="8">F-ATPase subunit delta</shortName>
    </alternativeName>
</protein>
<keyword evidence="2 8" id="KW-0813">Transport</keyword>
<dbReference type="Pfam" id="PF00213">
    <property type="entry name" value="OSCP"/>
    <property type="match status" value="1"/>
</dbReference>
<dbReference type="NCBIfam" id="NF009967">
    <property type="entry name" value="PRK13430.1"/>
    <property type="match status" value="1"/>
</dbReference>
<comment type="similarity">
    <text evidence="8">Belongs to the ATPase delta chain family.</text>
</comment>
<dbReference type="InterPro" id="IPR000711">
    <property type="entry name" value="ATPase_OSCP/dsu"/>
</dbReference>
<accession>A0A2M8W1J5</accession>
<keyword evidence="5 8" id="KW-0472">Membrane</keyword>
<evidence type="ECO:0000256" key="7">
    <source>
        <dbReference type="ARBA" id="ARBA00023310"/>
    </source>
</evidence>
<keyword evidence="3 8" id="KW-0375">Hydrogen ion transport</keyword>
<evidence type="ECO:0000256" key="3">
    <source>
        <dbReference type="ARBA" id="ARBA00022781"/>
    </source>
</evidence>
<dbReference type="AlphaFoldDB" id="A0A2M8W1J5"/>
<proteinExistence type="inferred from homology"/>
<keyword evidence="7 8" id="KW-0066">ATP synthesis</keyword>
<evidence type="ECO:0000256" key="1">
    <source>
        <dbReference type="ARBA" id="ARBA00004370"/>
    </source>
</evidence>
<name>A0A2M8W1J5_9MICO</name>
<organism evidence="9 10">
    <name type="scientific">Luteimicrobium subarcticum</name>
    <dbReference type="NCBI Taxonomy" id="620910"/>
    <lineage>
        <taxon>Bacteria</taxon>
        <taxon>Bacillati</taxon>
        <taxon>Actinomycetota</taxon>
        <taxon>Actinomycetes</taxon>
        <taxon>Micrococcales</taxon>
        <taxon>Luteimicrobium</taxon>
    </lineage>
</organism>
<reference evidence="9 10" key="1">
    <citation type="submission" date="2017-11" db="EMBL/GenBank/DDBJ databases">
        <title>Genomic Encyclopedia of Archaeal and Bacterial Type Strains, Phase II (KMG-II): From Individual Species to Whole Genera.</title>
        <authorList>
            <person name="Goeker M."/>
        </authorList>
    </citation>
    <scope>NUCLEOTIDE SEQUENCE [LARGE SCALE GENOMIC DNA]</scope>
    <source>
        <strain evidence="9 10">DSM 22413</strain>
    </source>
</reference>
<dbReference type="InterPro" id="IPR020781">
    <property type="entry name" value="ATPase_OSCP/d_CS"/>
</dbReference>
<comment type="caution">
    <text evidence="9">The sequence shown here is derived from an EMBL/GenBank/DDBJ whole genome shotgun (WGS) entry which is preliminary data.</text>
</comment>
<dbReference type="PROSITE" id="PS00389">
    <property type="entry name" value="ATPASE_DELTA"/>
    <property type="match status" value="1"/>
</dbReference>
<dbReference type="PRINTS" id="PR00125">
    <property type="entry name" value="ATPASEDELTA"/>
</dbReference>
<keyword evidence="4 8" id="KW-0406">Ion transport</keyword>
<evidence type="ECO:0000313" key="10">
    <source>
        <dbReference type="Proteomes" id="UP000231586"/>
    </source>
</evidence>
<comment type="function">
    <text evidence="8">F(1)F(0) ATP synthase produces ATP from ADP in the presence of a proton or sodium gradient. F-type ATPases consist of two structural domains, F(1) containing the extramembraneous catalytic core and F(0) containing the membrane proton channel, linked together by a central stalk and a peripheral stalk. During catalysis, ATP synthesis in the catalytic domain of F(1) is coupled via a rotary mechanism of the central stalk subunits to proton translocation.</text>
</comment>
<dbReference type="Proteomes" id="UP000231586">
    <property type="component" value="Unassembled WGS sequence"/>
</dbReference>
<evidence type="ECO:0000256" key="2">
    <source>
        <dbReference type="ARBA" id="ARBA00022448"/>
    </source>
</evidence>
<sequence>MADGAMRGESGASLAETQSVYEPVLRAAGTEGIQLGEQLFAVTDALGSSAGLRRTLSDPTLPGAVKADLAAGLLGAFDARVVDVVRDLVQRRWAKEADLGHAVERLALTSVLSGAAARDALVTVEDELFRITRLLTTERATRIALSDDGAPVEARNALVEDLFAGKVDEVTLFLAHRATTNLRVRRFVPNLLSYADVAAALRQRLVASVTSAVELSAAQRERLGALLESAYGRPVQLNVTVDPAVVGGLRIQVGADVIDATMLARLGDARRRLAG</sequence>
<dbReference type="GO" id="GO:0045259">
    <property type="term" value="C:proton-transporting ATP synthase complex"/>
    <property type="evidence" value="ECO:0007669"/>
    <property type="project" value="UniProtKB-KW"/>
</dbReference>
<evidence type="ECO:0000256" key="5">
    <source>
        <dbReference type="ARBA" id="ARBA00023136"/>
    </source>
</evidence>
<dbReference type="GO" id="GO:0046933">
    <property type="term" value="F:proton-transporting ATP synthase activity, rotational mechanism"/>
    <property type="evidence" value="ECO:0007669"/>
    <property type="project" value="UniProtKB-UniRule"/>
</dbReference>
<dbReference type="EMBL" id="PGTZ01000014">
    <property type="protein sequence ID" value="PJI84785.1"/>
    <property type="molecule type" value="Genomic_DNA"/>
</dbReference>
<gene>
    <name evidence="8" type="primary">atpH</name>
    <name evidence="9" type="ORF">CLV34_3243</name>
</gene>
<evidence type="ECO:0000256" key="6">
    <source>
        <dbReference type="ARBA" id="ARBA00023196"/>
    </source>
</evidence>
<keyword evidence="6 8" id="KW-0139">CF(1)</keyword>